<dbReference type="OrthoDB" id="1633417at2"/>
<dbReference type="EMBL" id="FMYW01000002">
    <property type="protein sequence ID" value="SDC06001.1"/>
    <property type="molecule type" value="Genomic_DNA"/>
</dbReference>
<accession>A0A1G6IHT7</accession>
<dbReference type="Gene3D" id="3.20.20.80">
    <property type="entry name" value="Glycosidases"/>
    <property type="match status" value="1"/>
</dbReference>
<evidence type="ECO:0000313" key="2">
    <source>
        <dbReference type="EMBL" id="SDC06001.1"/>
    </source>
</evidence>
<dbReference type="PANTHER" id="PTHR46066:SF2">
    <property type="entry name" value="CHITINASE DOMAIN-CONTAINING PROTEIN 1"/>
    <property type="match status" value="1"/>
</dbReference>
<dbReference type="Gene3D" id="3.10.50.10">
    <property type="match status" value="1"/>
</dbReference>
<feature type="chain" id="PRO_5038838133" description="Glycosyl hydrolases family 18" evidence="1">
    <location>
        <begin position="21"/>
        <end position="358"/>
    </location>
</feature>
<reference evidence="3" key="1">
    <citation type="submission" date="2016-10" db="EMBL/GenBank/DDBJ databases">
        <authorList>
            <person name="Varghese N."/>
            <person name="Submissions S."/>
        </authorList>
    </citation>
    <scope>NUCLEOTIDE SEQUENCE [LARGE SCALE GENOMIC DNA]</scope>
    <source>
        <strain evidence="3">DSM 11005</strain>
    </source>
</reference>
<dbReference type="InterPro" id="IPR029070">
    <property type="entry name" value="Chitinase_insertion_sf"/>
</dbReference>
<dbReference type="SUPFAM" id="SSF51445">
    <property type="entry name" value="(Trans)glycosidases"/>
    <property type="match status" value="1"/>
</dbReference>
<evidence type="ECO:0000256" key="1">
    <source>
        <dbReference type="SAM" id="SignalP"/>
    </source>
</evidence>
<dbReference type="AlphaFoldDB" id="A0A1G6IHT7"/>
<dbReference type="Proteomes" id="UP000198943">
    <property type="component" value="Unassembled WGS sequence"/>
</dbReference>
<proteinExistence type="predicted"/>
<feature type="signal peptide" evidence="1">
    <location>
        <begin position="1"/>
        <end position="20"/>
    </location>
</feature>
<protein>
    <recommendedName>
        <fullName evidence="4">Glycosyl hydrolases family 18</fullName>
    </recommendedName>
</protein>
<evidence type="ECO:0008006" key="4">
    <source>
        <dbReference type="Google" id="ProtNLM"/>
    </source>
</evidence>
<organism evidence="2 3">
    <name type="scientific">Succiniclasticum ruminis</name>
    <dbReference type="NCBI Taxonomy" id="40841"/>
    <lineage>
        <taxon>Bacteria</taxon>
        <taxon>Bacillati</taxon>
        <taxon>Bacillota</taxon>
        <taxon>Negativicutes</taxon>
        <taxon>Acidaminococcales</taxon>
        <taxon>Acidaminococcaceae</taxon>
        <taxon>Succiniclasticum</taxon>
    </lineage>
</organism>
<name>A0A1G6IHT7_9FIRM</name>
<dbReference type="PROSITE" id="PS51257">
    <property type="entry name" value="PROKAR_LIPOPROTEIN"/>
    <property type="match status" value="1"/>
</dbReference>
<dbReference type="InterPro" id="IPR017853">
    <property type="entry name" value="GH"/>
</dbReference>
<evidence type="ECO:0000313" key="3">
    <source>
        <dbReference type="Proteomes" id="UP000198943"/>
    </source>
</evidence>
<keyword evidence="1" id="KW-0732">Signal</keyword>
<dbReference type="PANTHER" id="PTHR46066">
    <property type="entry name" value="CHITINASE DOMAIN-CONTAINING PROTEIN 1 FAMILY MEMBER"/>
    <property type="match status" value="1"/>
</dbReference>
<gene>
    <name evidence="2" type="ORF">SAMN04487864_10279</name>
</gene>
<dbReference type="RefSeq" id="WP_093729263.1">
    <property type="nucleotide sequence ID" value="NZ_FMYW01000002.1"/>
</dbReference>
<sequence>MRNYIKAGMCSILTSLMLLAAGCLPAGLQADAARRPQPTFNGNAWIAYWDFDRGLKEAVTIQSQLNSVSYFAAAFDRNNKIILVGPAEKFTAQKFTRYKAEIKKYLTVVNDVYKDINNPAGESIEKDTQVLFRLFETDETMRGHSQDLLARVKKHRFDGLEIDYENIWKNPQLAKKFVRFLEVLVPAAEEAKIPLRVILEPGIPVTAYKLPEGPEYVLMCYNLFGVHSVAAGPKADDRFLDKMLGKVKQLPRPHSIALATGGCVWQEGKRPCFVTEQEALALQKELKVTLHRDSLSAARYFNGKDSAGKSVECWFADAKTIIAWKRQALDYGVDGISLWRLGGNHKIQEYYPGIMNKK</sequence>
<keyword evidence="3" id="KW-1185">Reference proteome</keyword>